<dbReference type="InterPro" id="IPR011051">
    <property type="entry name" value="RmlC_Cupin_sf"/>
</dbReference>
<dbReference type="InterPro" id="IPR014710">
    <property type="entry name" value="RmlC-like_jellyroll"/>
</dbReference>
<evidence type="ECO:0008006" key="3">
    <source>
        <dbReference type="Google" id="ProtNLM"/>
    </source>
</evidence>
<dbReference type="RefSeq" id="WP_249585471.1">
    <property type="nucleotide sequence ID" value="NZ_BAAAQL010000045.1"/>
</dbReference>
<sequence>MSTPVPAPAAPVFIGPEQTGAVGRGQISVLWSLGDRARDLDADVVRLAPGASIGEHAEEGFGVLFTVLTGAGELRTPDAAWQLAPGALAWLPAGITRCVDAGEKGLVYTTSHRRRPAPGTGPADGSDAGEPVCLLDRVCPECGRLAAERDARYCARCGTPLANAAA</sequence>
<proteinExistence type="predicted"/>
<evidence type="ECO:0000313" key="1">
    <source>
        <dbReference type="EMBL" id="UQT53973.1"/>
    </source>
</evidence>
<gene>
    <name evidence="1" type="ORF">M4V62_02150</name>
</gene>
<organism evidence="1 2">
    <name type="scientific">Streptomyces durmitorensis</name>
    <dbReference type="NCBI Taxonomy" id="319947"/>
    <lineage>
        <taxon>Bacteria</taxon>
        <taxon>Bacillati</taxon>
        <taxon>Actinomycetota</taxon>
        <taxon>Actinomycetes</taxon>
        <taxon>Kitasatosporales</taxon>
        <taxon>Streptomycetaceae</taxon>
        <taxon>Streptomyces</taxon>
    </lineage>
</organism>
<dbReference type="Proteomes" id="UP000829992">
    <property type="component" value="Chromosome"/>
</dbReference>
<dbReference type="Gene3D" id="2.60.120.10">
    <property type="entry name" value="Jelly Rolls"/>
    <property type="match status" value="1"/>
</dbReference>
<reference evidence="1 2" key="1">
    <citation type="submission" date="2022-05" db="EMBL/GenBank/DDBJ databases">
        <authorList>
            <person name="Zhou X."/>
            <person name="Li K."/>
            <person name="Man Y."/>
        </authorList>
    </citation>
    <scope>NUCLEOTIDE SEQUENCE [LARGE SCALE GENOMIC DNA]</scope>
    <source>
        <strain evidence="1 2">MS405</strain>
    </source>
</reference>
<accession>A0ABY4PLP7</accession>
<dbReference type="SUPFAM" id="SSF51182">
    <property type="entry name" value="RmlC-like cupins"/>
    <property type="match status" value="1"/>
</dbReference>
<keyword evidence="2" id="KW-1185">Reference proteome</keyword>
<evidence type="ECO:0000313" key="2">
    <source>
        <dbReference type="Proteomes" id="UP000829992"/>
    </source>
</evidence>
<name>A0ABY4PLP7_9ACTN</name>
<dbReference type="EMBL" id="CP097289">
    <property type="protein sequence ID" value="UQT53973.1"/>
    <property type="molecule type" value="Genomic_DNA"/>
</dbReference>
<protein>
    <recommendedName>
        <fullName evidence="3">Cupin domain-containing protein</fullName>
    </recommendedName>
</protein>